<dbReference type="Gene3D" id="3.30.160.60">
    <property type="entry name" value="Classic Zinc Finger"/>
    <property type="match status" value="1"/>
</dbReference>
<dbReference type="EMBL" id="CACVKT020006804">
    <property type="protein sequence ID" value="CAC5403664.1"/>
    <property type="molecule type" value="Genomic_DNA"/>
</dbReference>
<gene>
    <name evidence="3" type="ORF">MCOR_37539</name>
</gene>
<keyword evidence="1" id="KW-0479">Metal-binding</keyword>
<evidence type="ECO:0000313" key="3">
    <source>
        <dbReference type="EMBL" id="CAC5403664.1"/>
    </source>
</evidence>
<reference evidence="3 4" key="1">
    <citation type="submission" date="2020-06" db="EMBL/GenBank/DDBJ databases">
        <authorList>
            <person name="Li R."/>
            <person name="Bekaert M."/>
        </authorList>
    </citation>
    <scope>NUCLEOTIDE SEQUENCE [LARGE SCALE GENOMIC DNA]</scope>
    <source>
        <strain evidence="4">wild</strain>
    </source>
</reference>
<feature type="domain" description="B box-type" evidence="2">
    <location>
        <begin position="117"/>
        <end position="167"/>
    </location>
</feature>
<protein>
    <recommendedName>
        <fullName evidence="2">B box-type domain-containing protein</fullName>
    </recommendedName>
</protein>
<keyword evidence="1" id="KW-0863">Zinc-finger</keyword>
<sequence>MIRSWFLNSFVLQGISVLPDGKIILADSYYKRFLVVNNNDIIDMSISFPIAGNGPYGVTHIEKKLVAVSTSSGVQTVNIQMGTIVEKIATTGECREIAYNNGALICWVRSIDCIATASNVLCGICEVLYITKAENIWCSECDEGLCIDCNKHHSISKSSMQHNAIPIESYNKLPPTIANIVHYCPSHDMKYTNYCPHHDKLCCPACISVDHKRCTGLLLLQDVIKTAKPSALTESL</sequence>
<dbReference type="InterPro" id="IPR000315">
    <property type="entry name" value="Znf_B-box"/>
</dbReference>
<evidence type="ECO:0000313" key="4">
    <source>
        <dbReference type="Proteomes" id="UP000507470"/>
    </source>
</evidence>
<proteinExistence type="predicted"/>
<organism evidence="3 4">
    <name type="scientific">Mytilus coruscus</name>
    <name type="common">Sea mussel</name>
    <dbReference type="NCBI Taxonomy" id="42192"/>
    <lineage>
        <taxon>Eukaryota</taxon>
        <taxon>Metazoa</taxon>
        <taxon>Spiralia</taxon>
        <taxon>Lophotrochozoa</taxon>
        <taxon>Mollusca</taxon>
        <taxon>Bivalvia</taxon>
        <taxon>Autobranchia</taxon>
        <taxon>Pteriomorphia</taxon>
        <taxon>Mytilida</taxon>
        <taxon>Mytiloidea</taxon>
        <taxon>Mytilidae</taxon>
        <taxon>Mytilinae</taxon>
        <taxon>Mytilus</taxon>
    </lineage>
</organism>
<dbReference type="OrthoDB" id="10250935at2759"/>
<keyword evidence="1" id="KW-0862">Zinc</keyword>
<evidence type="ECO:0000256" key="1">
    <source>
        <dbReference type="PROSITE-ProRule" id="PRU00024"/>
    </source>
</evidence>
<dbReference type="GO" id="GO:0008270">
    <property type="term" value="F:zinc ion binding"/>
    <property type="evidence" value="ECO:0007669"/>
    <property type="project" value="UniProtKB-KW"/>
</dbReference>
<keyword evidence="4" id="KW-1185">Reference proteome</keyword>
<dbReference type="PROSITE" id="PS50119">
    <property type="entry name" value="ZF_BBOX"/>
    <property type="match status" value="1"/>
</dbReference>
<evidence type="ECO:0000259" key="2">
    <source>
        <dbReference type="PROSITE" id="PS50119"/>
    </source>
</evidence>
<accession>A0A6J8D975</accession>
<dbReference type="AlphaFoldDB" id="A0A6J8D975"/>
<dbReference type="Proteomes" id="UP000507470">
    <property type="component" value="Unassembled WGS sequence"/>
</dbReference>
<name>A0A6J8D975_MYTCO</name>